<dbReference type="Pfam" id="PF02330">
    <property type="entry name" value="MAM33"/>
    <property type="match status" value="1"/>
</dbReference>
<dbReference type="GO" id="GO:0042256">
    <property type="term" value="P:cytosolic ribosome assembly"/>
    <property type="evidence" value="ECO:0007669"/>
    <property type="project" value="TreeGrafter"/>
</dbReference>
<protein>
    <submittedName>
        <fullName evidence="2">Glycoprotein suaprga1</fullName>
    </submittedName>
</protein>
<proteinExistence type="predicted"/>
<feature type="compositionally biased region" description="Acidic residues" evidence="1">
    <location>
        <begin position="175"/>
        <end position="188"/>
    </location>
</feature>
<name>A0A9P8CMZ9_9HYPO</name>
<dbReference type="RefSeq" id="XP_046115145.1">
    <property type="nucleotide sequence ID" value="XM_046264089.1"/>
</dbReference>
<dbReference type="GeneID" id="70294992"/>
<dbReference type="OrthoDB" id="278212at2759"/>
<feature type="compositionally biased region" description="Polar residues" evidence="1">
    <location>
        <begin position="154"/>
        <end position="169"/>
    </location>
</feature>
<comment type="caution">
    <text evidence="2">The sequence shown here is derived from an EMBL/GenBank/DDBJ whole genome shotgun (WGS) entry which is preliminary data.</text>
</comment>
<dbReference type="InterPro" id="IPR036561">
    <property type="entry name" value="MAM33_sf"/>
</dbReference>
<dbReference type="PANTHER" id="PTHR10826">
    <property type="entry name" value="COMPLEMENT COMPONENT 1"/>
    <property type="match status" value="1"/>
</dbReference>
<accession>A0A9P8CMZ9</accession>
<evidence type="ECO:0000313" key="3">
    <source>
        <dbReference type="Proteomes" id="UP000887229"/>
    </source>
</evidence>
<evidence type="ECO:0000313" key="2">
    <source>
        <dbReference type="EMBL" id="KAG9251221.1"/>
    </source>
</evidence>
<dbReference type="Proteomes" id="UP000887229">
    <property type="component" value="Unassembled WGS sequence"/>
</dbReference>
<feature type="region of interest" description="Disordered" evidence="1">
    <location>
        <begin position="153"/>
        <end position="193"/>
    </location>
</feature>
<dbReference type="AlphaFoldDB" id="A0A9P8CMZ9"/>
<dbReference type="InterPro" id="IPR003428">
    <property type="entry name" value="MAM33"/>
</dbReference>
<keyword evidence="3" id="KW-1185">Reference proteome</keyword>
<evidence type="ECO:0000256" key="1">
    <source>
        <dbReference type="SAM" id="MobiDB-lite"/>
    </source>
</evidence>
<dbReference type="EMBL" id="MU251270">
    <property type="protein sequence ID" value="KAG9251221.1"/>
    <property type="molecule type" value="Genomic_DNA"/>
</dbReference>
<dbReference type="Gene3D" id="3.10.280.10">
    <property type="entry name" value="Mitochondrial glycoprotein"/>
    <property type="match status" value="1"/>
</dbReference>
<dbReference type="GO" id="GO:0005759">
    <property type="term" value="C:mitochondrial matrix"/>
    <property type="evidence" value="ECO:0007669"/>
    <property type="project" value="InterPro"/>
</dbReference>
<organism evidence="2 3">
    <name type="scientific">Emericellopsis atlantica</name>
    <dbReference type="NCBI Taxonomy" id="2614577"/>
    <lineage>
        <taxon>Eukaryota</taxon>
        <taxon>Fungi</taxon>
        <taxon>Dikarya</taxon>
        <taxon>Ascomycota</taxon>
        <taxon>Pezizomycotina</taxon>
        <taxon>Sordariomycetes</taxon>
        <taxon>Hypocreomycetidae</taxon>
        <taxon>Hypocreales</taxon>
        <taxon>Bionectriaceae</taxon>
        <taxon>Emericellopsis</taxon>
    </lineage>
</organism>
<reference evidence="2" key="1">
    <citation type="journal article" date="2021" name="IMA Fungus">
        <title>Genomic characterization of three marine fungi, including Emericellopsis atlantica sp. nov. with signatures of a generalist lifestyle and marine biomass degradation.</title>
        <authorList>
            <person name="Hagestad O.C."/>
            <person name="Hou L."/>
            <person name="Andersen J.H."/>
            <person name="Hansen E.H."/>
            <person name="Altermark B."/>
            <person name="Li C."/>
            <person name="Kuhnert E."/>
            <person name="Cox R.J."/>
            <person name="Crous P.W."/>
            <person name="Spatafora J.W."/>
            <person name="Lail K."/>
            <person name="Amirebrahimi M."/>
            <person name="Lipzen A."/>
            <person name="Pangilinan J."/>
            <person name="Andreopoulos W."/>
            <person name="Hayes R.D."/>
            <person name="Ng V."/>
            <person name="Grigoriev I.V."/>
            <person name="Jackson S.A."/>
            <person name="Sutton T.D.S."/>
            <person name="Dobson A.D.W."/>
            <person name="Rama T."/>
        </authorList>
    </citation>
    <scope>NUCLEOTIDE SEQUENCE</scope>
    <source>
        <strain evidence="2">TS7</strain>
    </source>
</reference>
<sequence length="307" mass="33691">MLSLRTVARSAPRAIGRMTAASSAMAARPSALLYKQTTSYMARPVAANFSTSMGRWAQKQGETDEELSAKLDSEIQVEEEMKANEQDPASVKDFLANTAFELIDSPGQEVVKLVRSFGDEKITVSFSIADITSYDPYGQDPALEDDEAFDDETNMQNSNKQSHVQSTGGARSAPAEEDIEGEEDEFDEPPTPISLSILVEKPGKAGGALTIDASAANGNIQVENLHYWDDVSVAKAEGPEATHKRAELYPGPPFGTLDDDLQVLMERYLEERGITQALAVFVPDYVDVKEQKEYVRWLNNIKNFVDA</sequence>
<dbReference type="PANTHER" id="PTHR10826:SF1">
    <property type="entry name" value="COMPLEMENT COMPONENT 1 Q SUBCOMPONENT-BINDING PROTEIN, MITOCHONDRIAL"/>
    <property type="match status" value="1"/>
</dbReference>
<gene>
    <name evidence="2" type="ORF">F5Z01DRAFT_664304</name>
</gene>
<dbReference type="SUPFAM" id="SSF54529">
    <property type="entry name" value="Mitochondrial glycoprotein MAM33-like"/>
    <property type="match status" value="1"/>
</dbReference>